<dbReference type="GO" id="GO:0006633">
    <property type="term" value="P:fatty acid biosynthetic process"/>
    <property type="evidence" value="ECO:0007669"/>
    <property type="project" value="InterPro"/>
</dbReference>
<evidence type="ECO:0000313" key="4">
    <source>
        <dbReference type="EMBL" id="SEG31409.1"/>
    </source>
</evidence>
<dbReference type="InterPro" id="IPR007431">
    <property type="entry name" value="ACP_PD"/>
</dbReference>
<organism evidence="4 5">
    <name type="scientific">Halpernia humi</name>
    <dbReference type="NCBI Taxonomy" id="493375"/>
    <lineage>
        <taxon>Bacteria</taxon>
        <taxon>Pseudomonadati</taxon>
        <taxon>Bacteroidota</taxon>
        <taxon>Flavobacteriia</taxon>
        <taxon>Flavobacteriales</taxon>
        <taxon>Weeksellaceae</taxon>
        <taxon>Chryseobacterium group</taxon>
        <taxon>Halpernia</taxon>
    </lineage>
</organism>
<dbReference type="GO" id="GO:0008770">
    <property type="term" value="F:[acyl-carrier-protein] phosphodiesterase activity"/>
    <property type="evidence" value="ECO:0007669"/>
    <property type="project" value="InterPro"/>
</dbReference>
<reference evidence="5" key="1">
    <citation type="submission" date="2016-10" db="EMBL/GenBank/DDBJ databases">
        <authorList>
            <person name="Varghese N."/>
            <person name="Submissions S."/>
        </authorList>
    </citation>
    <scope>NUCLEOTIDE SEQUENCE [LARGE SCALE GENOMIC DNA]</scope>
    <source>
        <strain evidence="5">DSM 21580</strain>
    </source>
</reference>
<protein>
    <submittedName>
        <fullName evidence="4">Acyl carrier protein phosphodiesterase</fullName>
    </submittedName>
</protein>
<evidence type="ECO:0000313" key="5">
    <source>
        <dbReference type="Proteomes" id="UP000236738"/>
    </source>
</evidence>
<proteinExistence type="predicted"/>
<dbReference type="Pfam" id="PF04336">
    <property type="entry name" value="ACP_PD"/>
    <property type="match status" value="1"/>
</dbReference>
<keyword evidence="2" id="KW-0378">Hydrolase</keyword>
<keyword evidence="1" id="KW-0444">Lipid biosynthesis</keyword>
<dbReference type="OrthoDB" id="8442777at2"/>
<evidence type="ECO:0000256" key="3">
    <source>
        <dbReference type="ARBA" id="ARBA00023098"/>
    </source>
</evidence>
<dbReference type="PANTHER" id="PTHR38764">
    <property type="entry name" value="ACYL CARRIER PROTEIN PHOSPHODIESTERASE"/>
    <property type="match status" value="1"/>
</dbReference>
<keyword evidence="3" id="KW-0443">Lipid metabolism</keyword>
<dbReference type="EMBL" id="FNUS01000004">
    <property type="protein sequence ID" value="SEG31409.1"/>
    <property type="molecule type" value="Genomic_DNA"/>
</dbReference>
<sequence>MNYLAHSYLSFSDQQIVGQFLEDYVKNNARGNLPKQIQQGIILHREIDTFTDSHPIISEAKQIYQPLVRLYSGAFIDVSFDYFLANHLAEKELKSHTDKVYLALRKHQFFFPESFESRLNGMQKDNWLYNYRFEWGIKYSFQNVLNKAKYLEKDIPIFEVFLKNKAFLQEKFNLFFPDLLAHITKTNSQF</sequence>
<evidence type="ECO:0000256" key="2">
    <source>
        <dbReference type="ARBA" id="ARBA00022801"/>
    </source>
</evidence>
<dbReference type="RefSeq" id="WP_103913881.1">
    <property type="nucleotide sequence ID" value="NZ_FNUS01000004.1"/>
</dbReference>
<accession>A0A1H5Z4C1</accession>
<dbReference type="AlphaFoldDB" id="A0A1H5Z4C1"/>
<dbReference type="PANTHER" id="PTHR38764:SF1">
    <property type="entry name" value="ACYL CARRIER PROTEIN PHOSPHODIESTERASE"/>
    <property type="match status" value="1"/>
</dbReference>
<evidence type="ECO:0000256" key="1">
    <source>
        <dbReference type="ARBA" id="ARBA00022516"/>
    </source>
</evidence>
<name>A0A1H5Z4C1_9FLAO</name>
<gene>
    <name evidence="4" type="ORF">SAMN05421847_2000</name>
</gene>
<keyword evidence="5" id="KW-1185">Reference proteome</keyword>
<dbReference type="Proteomes" id="UP000236738">
    <property type="component" value="Unassembled WGS sequence"/>
</dbReference>